<dbReference type="EMBL" id="QKZK01000004">
    <property type="protein sequence ID" value="PZX19493.1"/>
    <property type="molecule type" value="Genomic_DNA"/>
</dbReference>
<feature type="transmembrane region" description="Helical" evidence="6">
    <location>
        <begin position="39"/>
        <end position="63"/>
    </location>
</feature>
<keyword evidence="5 6" id="KW-0472">Membrane</keyword>
<feature type="transmembrane region" description="Helical" evidence="6">
    <location>
        <begin position="169"/>
        <end position="192"/>
    </location>
</feature>
<evidence type="ECO:0000256" key="4">
    <source>
        <dbReference type="ARBA" id="ARBA00022989"/>
    </source>
</evidence>
<evidence type="ECO:0000256" key="2">
    <source>
        <dbReference type="ARBA" id="ARBA00022475"/>
    </source>
</evidence>
<sequence>MVDNSGKILNKVKPGRIIWPLLIGAGITVYLFRDIDFKAFSLLEITMASSVFLFLAFLLMVIRDFGYIWRLRLLSNGELSWQKCLSIVMLWEFTSAITPSAVGGTSVAIFFVNKEGVTLGRSSAIVLMTSLLDELYFVITFPLIILLIGGTGLFSFGDSDADIWYKSHFFIIALTGYSLKLIYSLIVFYGLFVNPRGLKWLLLMIFKLPIIRKWRPQARESGDDLIKASLEFRTWPFKNWLKAFLATAISWTARYWVVNALILFLFGYSYLNSTSHIMVFGKQFIMWIMMLITPTPGGSGFAEVIFKEFLNGNLPQGLETVVALLWRMVSYYPYLIIGAIVIPRWIKRHFVHLQ</sequence>
<dbReference type="NCBIfam" id="TIGR00374">
    <property type="entry name" value="flippase-like domain"/>
    <property type="match status" value="1"/>
</dbReference>
<dbReference type="AlphaFoldDB" id="A0A2W7NJ80"/>
<keyword evidence="2" id="KW-1003">Cell membrane</keyword>
<dbReference type="Proteomes" id="UP000249239">
    <property type="component" value="Unassembled WGS sequence"/>
</dbReference>
<feature type="transmembrane region" description="Helical" evidence="6">
    <location>
        <begin position="17"/>
        <end position="33"/>
    </location>
</feature>
<keyword evidence="3 6" id="KW-0812">Transmembrane</keyword>
<evidence type="ECO:0000313" key="7">
    <source>
        <dbReference type="EMBL" id="PZX19493.1"/>
    </source>
</evidence>
<name>A0A2W7NJ80_9BACT</name>
<gene>
    <name evidence="7" type="ORF">LX69_00760</name>
</gene>
<feature type="transmembrane region" description="Helical" evidence="6">
    <location>
        <begin position="253"/>
        <end position="272"/>
    </location>
</feature>
<organism evidence="7 8">
    <name type="scientific">Breznakibacter xylanolyticus</name>
    <dbReference type="NCBI Taxonomy" id="990"/>
    <lineage>
        <taxon>Bacteria</taxon>
        <taxon>Pseudomonadati</taxon>
        <taxon>Bacteroidota</taxon>
        <taxon>Bacteroidia</taxon>
        <taxon>Marinilabiliales</taxon>
        <taxon>Marinilabiliaceae</taxon>
        <taxon>Breznakibacter</taxon>
    </lineage>
</organism>
<protein>
    <recommendedName>
        <fullName evidence="9">Lysylphosphatidylglycerol synthase-like protein</fullName>
    </recommendedName>
</protein>
<dbReference type="PANTHER" id="PTHR37693:SF1">
    <property type="entry name" value="INTEGRAL MEMBRANE PROTEIN"/>
    <property type="match status" value="1"/>
</dbReference>
<keyword evidence="8" id="KW-1185">Reference proteome</keyword>
<feature type="transmembrane region" description="Helical" evidence="6">
    <location>
        <begin position="284"/>
        <end position="305"/>
    </location>
</feature>
<feature type="transmembrane region" description="Helical" evidence="6">
    <location>
        <begin position="325"/>
        <end position="346"/>
    </location>
</feature>
<dbReference type="RefSeq" id="WP_111444475.1">
    <property type="nucleotide sequence ID" value="NZ_QKZK01000004.1"/>
</dbReference>
<dbReference type="Pfam" id="PF03706">
    <property type="entry name" value="LPG_synthase_TM"/>
    <property type="match status" value="1"/>
</dbReference>
<reference evidence="7 8" key="1">
    <citation type="submission" date="2018-06" db="EMBL/GenBank/DDBJ databases">
        <title>Genomic Encyclopedia of Archaeal and Bacterial Type Strains, Phase II (KMG-II): from individual species to whole genera.</title>
        <authorList>
            <person name="Goeker M."/>
        </authorList>
    </citation>
    <scope>NUCLEOTIDE SEQUENCE [LARGE SCALE GENOMIC DNA]</scope>
    <source>
        <strain evidence="7 8">DSM 6779</strain>
    </source>
</reference>
<feature type="transmembrane region" description="Helical" evidence="6">
    <location>
        <begin position="135"/>
        <end position="157"/>
    </location>
</feature>
<evidence type="ECO:0000256" key="1">
    <source>
        <dbReference type="ARBA" id="ARBA00004651"/>
    </source>
</evidence>
<proteinExistence type="predicted"/>
<accession>A0A2W7NJ80</accession>
<evidence type="ECO:0000256" key="6">
    <source>
        <dbReference type="SAM" id="Phobius"/>
    </source>
</evidence>
<evidence type="ECO:0000313" key="8">
    <source>
        <dbReference type="Proteomes" id="UP000249239"/>
    </source>
</evidence>
<evidence type="ECO:0000256" key="5">
    <source>
        <dbReference type="ARBA" id="ARBA00023136"/>
    </source>
</evidence>
<comment type="caution">
    <text evidence="7">The sequence shown here is derived from an EMBL/GenBank/DDBJ whole genome shotgun (WGS) entry which is preliminary data.</text>
</comment>
<dbReference type="PANTHER" id="PTHR37693">
    <property type="entry name" value="PHOSPHATIDYLGLYCEROL LYSYLTRANSFERASE"/>
    <property type="match status" value="1"/>
</dbReference>
<evidence type="ECO:0000256" key="3">
    <source>
        <dbReference type="ARBA" id="ARBA00022692"/>
    </source>
</evidence>
<dbReference type="GO" id="GO:0005886">
    <property type="term" value="C:plasma membrane"/>
    <property type="evidence" value="ECO:0007669"/>
    <property type="project" value="UniProtKB-SubCell"/>
</dbReference>
<keyword evidence="4 6" id="KW-1133">Transmembrane helix</keyword>
<evidence type="ECO:0008006" key="9">
    <source>
        <dbReference type="Google" id="ProtNLM"/>
    </source>
</evidence>
<dbReference type="InterPro" id="IPR022791">
    <property type="entry name" value="L-PG_synthase/AglD"/>
</dbReference>
<comment type="subcellular location">
    <subcellularLocation>
        <location evidence="1">Cell membrane</location>
        <topology evidence="1">Multi-pass membrane protein</topology>
    </subcellularLocation>
</comment>
<dbReference type="OrthoDB" id="1493331at2"/>